<gene>
    <name evidence="2" type="ORF">B0H66DRAFT_602488</name>
</gene>
<keyword evidence="3" id="KW-1185">Reference proteome</keyword>
<protein>
    <submittedName>
        <fullName evidence="2">Uncharacterized protein</fullName>
    </submittedName>
</protein>
<comment type="caution">
    <text evidence="2">The sequence shown here is derived from an EMBL/GenBank/DDBJ whole genome shotgun (WGS) entry which is preliminary data.</text>
</comment>
<reference evidence="2" key="1">
    <citation type="journal article" date="2023" name="Mol. Phylogenet. Evol.">
        <title>Genome-scale phylogeny and comparative genomics of the fungal order Sordariales.</title>
        <authorList>
            <person name="Hensen N."/>
            <person name="Bonometti L."/>
            <person name="Westerberg I."/>
            <person name="Brannstrom I.O."/>
            <person name="Guillou S."/>
            <person name="Cros-Aarteil S."/>
            <person name="Calhoun S."/>
            <person name="Haridas S."/>
            <person name="Kuo A."/>
            <person name="Mondo S."/>
            <person name="Pangilinan J."/>
            <person name="Riley R."/>
            <person name="LaButti K."/>
            <person name="Andreopoulos B."/>
            <person name="Lipzen A."/>
            <person name="Chen C."/>
            <person name="Yan M."/>
            <person name="Daum C."/>
            <person name="Ng V."/>
            <person name="Clum A."/>
            <person name="Steindorff A."/>
            <person name="Ohm R.A."/>
            <person name="Martin F."/>
            <person name="Silar P."/>
            <person name="Natvig D.O."/>
            <person name="Lalanne C."/>
            <person name="Gautier V."/>
            <person name="Ament-Velasquez S.L."/>
            <person name="Kruys A."/>
            <person name="Hutchinson M.I."/>
            <person name="Powell A.J."/>
            <person name="Barry K."/>
            <person name="Miller A.N."/>
            <person name="Grigoriev I.V."/>
            <person name="Debuchy R."/>
            <person name="Gladieux P."/>
            <person name="Hiltunen Thoren M."/>
            <person name="Johannesson H."/>
        </authorList>
    </citation>
    <scope>NUCLEOTIDE SEQUENCE</scope>
    <source>
        <strain evidence="2">CBS 118394</strain>
    </source>
</reference>
<dbReference type="Proteomes" id="UP001283341">
    <property type="component" value="Unassembled WGS sequence"/>
</dbReference>
<dbReference type="AlphaFoldDB" id="A0AAE0M8Q7"/>
<sequence length="119" mass="12591">MKFSLSTLTILVATVATQGASAFRYRFYLNTNCNHSAAASSTSPPINEGPYSGDVGGCYSAPMGTNWQRLEIDNNFAGSSNNVITFCDAGCQGSGTSLQKNTYCYINFPGCAIGSFKVV</sequence>
<keyword evidence="1" id="KW-0732">Signal</keyword>
<evidence type="ECO:0000256" key="1">
    <source>
        <dbReference type="SAM" id="SignalP"/>
    </source>
</evidence>
<evidence type="ECO:0000313" key="2">
    <source>
        <dbReference type="EMBL" id="KAK3323075.1"/>
    </source>
</evidence>
<dbReference type="EMBL" id="JAUEDM010000003">
    <property type="protein sequence ID" value="KAK3323075.1"/>
    <property type="molecule type" value="Genomic_DNA"/>
</dbReference>
<accession>A0AAE0M8Q7</accession>
<organism evidence="2 3">
    <name type="scientific">Apodospora peruviana</name>
    <dbReference type="NCBI Taxonomy" id="516989"/>
    <lineage>
        <taxon>Eukaryota</taxon>
        <taxon>Fungi</taxon>
        <taxon>Dikarya</taxon>
        <taxon>Ascomycota</taxon>
        <taxon>Pezizomycotina</taxon>
        <taxon>Sordariomycetes</taxon>
        <taxon>Sordariomycetidae</taxon>
        <taxon>Sordariales</taxon>
        <taxon>Lasiosphaeriaceae</taxon>
        <taxon>Apodospora</taxon>
    </lineage>
</organism>
<feature type="signal peptide" evidence="1">
    <location>
        <begin position="1"/>
        <end position="22"/>
    </location>
</feature>
<reference evidence="2" key="2">
    <citation type="submission" date="2023-06" db="EMBL/GenBank/DDBJ databases">
        <authorList>
            <consortium name="Lawrence Berkeley National Laboratory"/>
            <person name="Haridas S."/>
            <person name="Hensen N."/>
            <person name="Bonometti L."/>
            <person name="Westerberg I."/>
            <person name="Brannstrom I.O."/>
            <person name="Guillou S."/>
            <person name="Cros-Aarteil S."/>
            <person name="Calhoun S."/>
            <person name="Kuo A."/>
            <person name="Mondo S."/>
            <person name="Pangilinan J."/>
            <person name="Riley R."/>
            <person name="Labutti K."/>
            <person name="Andreopoulos B."/>
            <person name="Lipzen A."/>
            <person name="Chen C."/>
            <person name="Yanf M."/>
            <person name="Daum C."/>
            <person name="Ng V."/>
            <person name="Clum A."/>
            <person name="Steindorff A."/>
            <person name="Ohm R."/>
            <person name="Martin F."/>
            <person name="Silar P."/>
            <person name="Natvig D."/>
            <person name="Lalanne C."/>
            <person name="Gautier V."/>
            <person name="Ament-Velasquez S.L."/>
            <person name="Kruys A."/>
            <person name="Hutchinson M.I."/>
            <person name="Powell A.J."/>
            <person name="Barry K."/>
            <person name="Miller A.N."/>
            <person name="Grigoriev I.V."/>
            <person name="Debuchy R."/>
            <person name="Gladieux P."/>
            <person name="Thoren M.H."/>
            <person name="Johannesson H."/>
        </authorList>
    </citation>
    <scope>NUCLEOTIDE SEQUENCE</scope>
    <source>
        <strain evidence="2">CBS 118394</strain>
    </source>
</reference>
<feature type="chain" id="PRO_5042092952" evidence="1">
    <location>
        <begin position="23"/>
        <end position="119"/>
    </location>
</feature>
<evidence type="ECO:0000313" key="3">
    <source>
        <dbReference type="Proteomes" id="UP001283341"/>
    </source>
</evidence>
<proteinExistence type="predicted"/>
<name>A0AAE0M8Q7_9PEZI</name>